<proteinExistence type="predicted"/>
<reference evidence="1" key="1">
    <citation type="journal article" date="2021" name="Proc. Natl. Acad. Sci. U.S.A.">
        <title>A Catalog of Tens of Thousands of Viruses from Human Metagenomes Reveals Hidden Associations with Chronic Diseases.</title>
        <authorList>
            <person name="Tisza M.J."/>
            <person name="Buck C.B."/>
        </authorList>
    </citation>
    <scope>NUCLEOTIDE SEQUENCE</scope>
    <source>
        <strain evidence="1">Ct7K12</strain>
    </source>
</reference>
<sequence>MKTYIFISKIKIHYLLNIKSLKFIFNKTILKK</sequence>
<protein>
    <submittedName>
        <fullName evidence="1">Uncharacterized protein</fullName>
    </submittedName>
</protein>
<evidence type="ECO:0000313" key="1">
    <source>
        <dbReference type="EMBL" id="DAD90343.1"/>
    </source>
</evidence>
<name>A0A8S5N7K7_9CAUD</name>
<organism evidence="1">
    <name type="scientific">Podoviridae sp. ct7K12</name>
    <dbReference type="NCBI Taxonomy" id="2826540"/>
    <lineage>
        <taxon>Viruses</taxon>
        <taxon>Duplodnaviria</taxon>
        <taxon>Heunggongvirae</taxon>
        <taxon>Uroviricota</taxon>
        <taxon>Caudoviricetes</taxon>
    </lineage>
</organism>
<accession>A0A8S5N7K7</accession>
<dbReference type="EMBL" id="BK015083">
    <property type="protein sequence ID" value="DAD90343.1"/>
    <property type="molecule type" value="Genomic_DNA"/>
</dbReference>